<accession>A0ABV4JWW8</accession>
<proteinExistence type="predicted"/>
<reference evidence="1 2" key="1">
    <citation type="submission" date="2024-08" db="EMBL/GenBank/DDBJ databases">
        <title>Sulfate-reducing bacteria isolated from formation water of the oil field in Kazakhstan and description of Pseudodesulfovibrio sp.</title>
        <authorList>
            <person name="Bidzhieva S.K."/>
            <person name="Tourova T.P."/>
            <person name="Grouzdev D.S."/>
            <person name="Beletsky A.V."/>
            <person name="Sokolova D.S."/>
            <person name="Samigullina S.R."/>
            <person name="Poltaraus A.B."/>
            <person name="Avtukh A.N."/>
            <person name="Tereshina V.M."/>
            <person name="Zhaparov N.S."/>
            <person name="Mardanov A.V."/>
            <person name="Nazina T.N."/>
        </authorList>
    </citation>
    <scope>NUCLEOTIDE SEQUENCE [LARGE SCALE GENOMIC DNA]</scope>
    <source>
        <strain evidence="1 2">9FUS</strain>
    </source>
</reference>
<name>A0ABV4JWW8_9BACT</name>
<evidence type="ECO:0000313" key="2">
    <source>
        <dbReference type="Proteomes" id="UP001568698"/>
    </source>
</evidence>
<dbReference type="EMBL" id="JBGLYH010000001">
    <property type="protein sequence ID" value="MEZ7195213.1"/>
    <property type="molecule type" value="Genomic_DNA"/>
</dbReference>
<evidence type="ECO:0000313" key="1">
    <source>
        <dbReference type="EMBL" id="MEZ7195213.1"/>
    </source>
</evidence>
<gene>
    <name evidence="1" type="ORF">AB6M95_00495</name>
</gene>
<organism evidence="1 2">
    <name type="scientific">Pseudodesulfovibrio karagichevae</name>
    <dbReference type="NCBI Taxonomy" id="3239305"/>
    <lineage>
        <taxon>Bacteria</taxon>
        <taxon>Pseudomonadati</taxon>
        <taxon>Thermodesulfobacteriota</taxon>
        <taxon>Desulfovibrionia</taxon>
        <taxon>Desulfovibrionales</taxon>
        <taxon>Desulfovibrionaceae</taxon>
    </lineage>
</organism>
<dbReference type="Proteomes" id="UP001568698">
    <property type="component" value="Unassembled WGS sequence"/>
</dbReference>
<sequence>MKVEIGESLVRTWVRHCRGCQLAELNWKPSPIWPGEITAEHEQWYREGAAEFSEKVLKKTSSLSQFLGQAEVDVLGVQFVQGTARKVIAADIAFHTNGLQYGPKAETAARIVKKLFRTALTMDIHFPGVPVEILFLSPKVNNATIQGVEEAARMMESFFRGRRDGFRFQTIINQGFKNIVLDDVTPLQKQVADTSELYLRAAQLVGLFEDCVPRPAKATAAPAQSAPRKTGQTLPIEYVPGDTKEFKCLLLKQGAVIQEHYADGRIKERQWDAGGMTETSNVSGNLRSKTWYRSGTWQTTGITKLVVKIVGH</sequence>
<protein>
    <submittedName>
        <fullName evidence="1">Uncharacterized protein</fullName>
    </submittedName>
</protein>
<dbReference type="RefSeq" id="WP_371384768.1">
    <property type="nucleotide sequence ID" value="NZ_JBGLYH010000001.1"/>
</dbReference>
<comment type="caution">
    <text evidence="1">The sequence shown here is derived from an EMBL/GenBank/DDBJ whole genome shotgun (WGS) entry which is preliminary data.</text>
</comment>
<keyword evidence="2" id="KW-1185">Reference proteome</keyword>